<evidence type="ECO:0000313" key="3">
    <source>
        <dbReference type="Proteomes" id="UP000701853"/>
    </source>
</evidence>
<dbReference type="PANTHER" id="PTHR11439:SF498">
    <property type="entry name" value="DNAK FAMILY PROTEIN"/>
    <property type="match status" value="1"/>
</dbReference>
<dbReference type="Pfam" id="PF07727">
    <property type="entry name" value="RVT_2"/>
    <property type="match status" value="1"/>
</dbReference>
<feature type="domain" description="Reverse transcriptase Ty1/copia-type" evidence="1">
    <location>
        <begin position="81"/>
        <end position="249"/>
    </location>
</feature>
<evidence type="ECO:0000313" key="2">
    <source>
        <dbReference type="EMBL" id="KAG8500117.1"/>
    </source>
</evidence>
<dbReference type="OrthoDB" id="996302at2759"/>
<accession>A0A8J5ZFH2</accession>
<protein>
    <recommendedName>
        <fullName evidence="1">Reverse transcriptase Ty1/copia-type domain-containing protein</fullName>
    </recommendedName>
</protein>
<reference evidence="2 3" key="1">
    <citation type="journal article" date="2021" name="bioRxiv">
        <title>The Gossypium anomalum genome as a resource for cotton improvement and evolutionary analysis of hybrid incompatibility.</title>
        <authorList>
            <person name="Grover C.E."/>
            <person name="Yuan D."/>
            <person name="Arick M.A."/>
            <person name="Miller E.R."/>
            <person name="Hu G."/>
            <person name="Peterson D.G."/>
            <person name="Wendel J.F."/>
            <person name="Udall J.A."/>
        </authorList>
    </citation>
    <scope>NUCLEOTIDE SEQUENCE [LARGE SCALE GENOMIC DNA]</scope>
    <source>
        <strain evidence="2">JFW-Udall</strain>
        <tissue evidence="2">Leaf</tissue>
    </source>
</reference>
<name>A0A8J5ZFH2_9ROSI</name>
<proteinExistence type="predicted"/>
<keyword evidence="3" id="KW-1185">Reference proteome</keyword>
<dbReference type="PANTHER" id="PTHR11439">
    <property type="entry name" value="GAG-POL-RELATED RETROTRANSPOSON"/>
    <property type="match status" value="1"/>
</dbReference>
<gene>
    <name evidence="2" type="ORF">CXB51_003559</name>
</gene>
<sequence length="489" mass="54776">MNNIFRKKTFIYNSYVNTSTPPAATPTVTLDDIYHTQQRHSEQIGKTAIGCKWVYRVKHRADGSIERYKARLVAKGFTQTENWYLHRLDVNNALLRGDLSEEVYMLLPPGFTPSSPNKVCKLRKSLYGLKQASRQWFSKLTSALTSLGYAQSSSDFSLFVKKDVVSFTALLVYVDDVILAGDNLDEIARVKAFLDFTFKIKDLGDLKYFLGLEVARSSAGIHLCQRKYALDILSDFGFLDCKPVKTPMATKIPRDAYAELLPDNTLFRKLIGRLLYLVSTRPDIAFAIQQLSQFLDQPTVTHLQAAHRVLRYLNGCPASGLFFSATSSPLLKAFSDSDWAGCPVTRRSVTGYCLFYGDSLISWKAKKQTTVSRSSSEAEYRALGSTACEIQWLRSLLRDLHLPISGPTALFCDNNSALQLAANPTFHERSKHIKIDCHLVREKVQSGVIKLLPCSFKDQLADIFTKALAAVPFQIMLSKLGLLSIHSPA</sequence>
<dbReference type="AlphaFoldDB" id="A0A8J5ZFH2"/>
<dbReference type="CDD" id="cd09272">
    <property type="entry name" value="RNase_HI_RT_Ty1"/>
    <property type="match status" value="1"/>
</dbReference>
<evidence type="ECO:0000259" key="1">
    <source>
        <dbReference type="Pfam" id="PF07727"/>
    </source>
</evidence>
<dbReference type="EMBL" id="JAHUZN010000002">
    <property type="protein sequence ID" value="KAG8500117.1"/>
    <property type="molecule type" value="Genomic_DNA"/>
</dbReference>
<dbReference type="SUPFAM" id="SSF56672">
    <property type="entry name" value="DNA/RNA polymerases"/>
    <property type="match status" value="1"/>
</dbReference>
<dbReference type="Proteomes" id="UP000701853">
    <property type="component" value="Chromosome 2"/>
</dbReference>
<comment type="caution">
    <text evidence="2">The sequence shown here is derived from an EMBL/GenBank/DDBJ whole genome shotgun (WGS) entry which is preliminary data.</text>
</comment>
<dbReference type="InterPro" id="IPR043502">
    <property type="entry name" value="DNA/RNA_pol_sf"/>
</dbReference>
<dbReference type="InterPro" id="IPR013103">
    <property type="entry name" value="RVT_2"/>
</dbReference>
<organism evidence="2 3">
    <name type="scientific">Gossypium anomalum</name>
    <dbReference type="NCBI Taxonomy" id="47600"/>
    <lineage>
        <taxon>Eukaryota</taxon>
        <taxon>Viridiplantae</taxon>
        <taxon>Streptophyta</taxon>
        <taxon>Embryophyta</taxon>
        <taxon>Tracheophyta</taxon>
        <taxon>Spermatophyta</taxon>
        <taxon>Magnoliopsida</taxon>
        <taxon>eudicotyledons</taxon>
        <taxon>Gunneridae</taxon>
        <taxon>Pentapetalae</taxon>
        <taxon>rosids</taxon>
        <taxon>malvids</taxon>
        <taxon>Malvales</taxon>
        <taxon>Malvaceae</taxon>
        <taxon>Malvoideae</taxon>
        <taxon>Gossypium</taxon>
    </lineage>
</organism>